<evidence type="ECO:0000313" key="4">
    <source>
        <dbReference type="Proteomes" id="UP000185221"/>
    </source>
</evidence>
<dbReference type="InterPro" id="IPR000182">
    <property type="entry name" value="GNAT_dom"/>
</dbReference>
<feature type="domain" description="N-acetyltransferase" evidence="2">
    <location>
        <begin position="4"/>
        <end position="154"/>
    </location>
</feature>
<dbReference type="OrthoDB" id="1431064at2"/>
<evidence type="ECO:0000259" key="2">
    <source>
        <dbReference type="PROSITE" id="PS51186"/>
    </source>
</evidence>
<dbReference type="InterPro" id="IPR050769">
    <property type="entry name" value="NAT_camello-type"/>
</dbReference>
<accession>A0A1N6D9V7</accession>
<dbReference type="RefSeq" id="WP_074223310.1">
    <property type="nucleotide sequence ID" value="NZ_CP146486.1"/>
</dbReference>
<dbReference type="Proteomes" id="UP000185221">
    <property type="component" value="Unassembled WGS sequence"/>
</dbReference>
<dbReference type="SUPFAM" id="SSF55729">
    <property type="entry name" value="Acyl-CoA N-acyltransferases (Nat)"/>
    <property type="match status" value="1"/>
</dbReference>
<dbReference type="PROSITE" id="PS51186">
    <property type="entry name" value="GNAT"/>
    <property type="match status" value="1"/>
</dbReference>
<sequence>MSDLSIIPYSPDYKADFVAITKAWVEDYFTLEPFDIAQLENPEQVIIQPGGDIIFAKMGDEVVGTVGLAKAEDGIFEMVKMGVKPVAQGKGVGMLLGKAIIEKAKEMGGKKLVLYSSTKLQPALHIYKKLGFYESVPEAGKYCRCDVKMELDLV</sequence>
<gene>
    <name evidence="3" type="ORF">SAMN05444394_0568</name>
</gene>
<evidence type="ECO:0000256" key="1">
    <source>
        <dbReference type="ARBA" id="ARBA00022679"/>
    </source>
</evidence>
<dbReference type="Pfam" id="PF00583">
    <property type="entry name" value="Acetyltransf_1"/>
    <property type="match status" value="1"/>
</dbReference>
<dbReference type="EMBL" id="FSRC01000001">
    <property type="protein sequence ID" value="SIN67580.1"/>
    <property type="molecule type" value="Genomic_DNA"/>
</dbReference>
<keyword evidence="1 3" id="KW-0808">Transferase</keyword>
<protein>
    <submittedName>
        <fullName evidence="3">Acetyltransferase (GNAT) family protein</fullName>
    </submittedName>
</protein>
<dbReference type="InterPro" id="IPR016181">
    <property type="entry name" value="Acyl_CoA_acyltransferase"/>
</dbReference>
<dbReference type="STRING" id="226505.SAMN05444394_0568"/>
<proteinExistence type="predicted"/>
<reference evidence="4" key="1">
    <citation type="submission" date="2016-11" db="EMBL/GenBank/DDBJ databases">
        <authorList>
            <person name="Varghese N."/>
            <person name="Submissions S."/>
        </authorList>
    </citation>
    <scope>NUCLEOTIDE SEQUENCE [LARGE SCALE GENOMIC DNA]</scope>
    <source>
        <strain evidence="4">DSM 15292</strain>
    </source>
</reference>
<dbReference type="Gene3D" id="3.40.630.30">
    <property type="match status" value="1"/>
</dbReference>
<dbReference type="PANTHER" id="PTHR13947">
    <property type="entry name" value="GNAT FAMILY N-ACETYLTRANSFERASE"/>
    <property type="match status" value="1"/>
</dbReference>
<dbReference type="AlphaFoldDB" id="A0A1N6D9V7"/>
<evidence type="ECO:0000313" key="3">
    <source>
        <dbReference type="EMBL" id="SIN67580.1"/>
    </source>
</evidence>
<organism evidence="3 4">
    <name type="scientific">Algoriphagus halophilus</name>
    <dbReference type="NCBI Taxonomy" id="226505"/>
    <lineage>
        <taxon>Bacteria</taxon>
        <taxon>Pseudomonadati</taxon>
        <taxon>Bacteroidota</taxon>
        <taxon>Cytophagia</taxon>
        <taxon>Cytophagales</taxon>
        <taxon>Cyclobacteriaceae</taxon>
        <taxon>Algoriphagus</taxon>
    </lineage>
</organism>
<keyword evidence="4" id="KW-1185">Reference proteome</keyword>
<dbReference type="PANTHER" id="PTHR13947:SF37">
    <property type="entry name" value="LD18367P"/>
    <property type="match status" value="1"/>
</dbReference>
<name>A0A1N6D9V7_9BACT</name>
<dbReference type="GO" id="GO:0008080">
    <property type="term" value="F:N-acetyltransferase activity"/>
    <property type="evidence" value="ECO:0007669"/>
    <property type="project" value="InterPro"/>
</dbReference>
<dbReference type="CDD" id="cd04301">
    <property type="entry name" value="NAT_SF"/>
    <property type="match status" value="1"/>
</dbReference>